<feature type="signal peptide" evidence="2">
    <location>
        <begin position="1"/>
        <end position="23"/>
    </location>
</feature>
<dbReference type="Proteomes" id="UP000186341">
    <property type="component" value="Unassembled WGS sequence"/>
</dbReference>
<feature type="compositionally biased region" description="Basic and acidic residues" evidence="1">
    <location>
        <begin position="464"/>
        <end position="482"/>
    </location>
</feature>
<protein>
    <submittedName>
        <fullName evidence="3">Uncharacterized protein</fullName>
    </submittedName>
</protein>
<dbReference type="AlphaFoldDB" id="A0A1U7NIK4"/>
<sequence>MNKLAAVSLSAVVWLGSTSPVLANVKSQPIVPVAAVVDVKDMSSQDFIQTYAGTKITTQDSLKATKEEWIWFKEANRENYQLLLDGNSVFNQLSEPIQKEILASYNEQKIDYFVLIDNAKNIKEQIDQENAKIQEEIRIKEQQEAQNLKKQEEEAKAAKEANKAAENSNNQPADEIVQENIQNSPQQQPSKTEATVSQTQQDEEPELAAKPENTENIKDDVKTDQSSSAVTDSGNKTDSSKDKPANNSSDQNQTDSSADLTDEDKNPVKPGSDLSDTVNDNTDQNPDDSNENKDNDENQEALLYQSSLSSDSLGTIEYSAHGKEIRDPKTALILANALKVDPDDLSLYVDVLFTSTKDGFQASSDPISAVKVNNEGFSRFYTLEKDETQGTITWIQPASVRIDYASGKISFSSTSQDSVLLSGLEDPDDSANAEAGSDEKTDTANKNENTNQPVNSDNSSDSATEEKDKTETEKPDSEKNDSEQEESINTDDLPYMPDHSLNEGLALVKGSAEPQKNSIIALAAEVKPGTNTKAVQNGVGAIGDASSLSAVNKNNTSRKSDSSRIQPVNRLNSNAVNSFINTYCSNSAGQIYLQAWSANYKQIMSGYSVWKTLDFADKQAINARLAEVGSVSYTSLYRQAHRVLLGLGIVSSNTQLKKPTAANRPATATAEHGLTYSYMTVLFGSLCGLFLKKSLKKDPD</sequence>
<gene>
    <name evidence="3" type="ORF">BO222_01830</name>
</gene>
<feature type="compositionally biased region" description="Polar residues" evidence="1">
    <location>
        <begin position="446"/>
        <end position="460"/>
    </location>
</feature>
<accession>A0A1U7NIK4</accession>
<feature type="region of interest" description="Disordered" evidence="1">
    <location>
        <begin position="144"/>
        <end position="296"/>
    </location>
</feature>
<organism evidence="3 4">
    <name type="scientific">Ileibacterium valens</name>
    <dbReference type="NCBI Taxonomy" id="1862668"/>
    <lineage>
        <taxon>Bacteria</taxon>
        <taxon>Bacillati</taxon>
        <taxon>Bacillota</taxon>
        <taxon>Erysipelotrichia</taxon>
        <taxon>Erysipelotrichales</taxon>
        <taxon>Erysipelotrichaceae</taxon>
        <taxon>Ileibacterium</taxon>
    </lineage>
</organism>
<keyword evidence="4" id="KW-1185">Reference proteome</keyword>
<feature type="compositionally biased region" description="Basic and acidic residues" evidence="1">
    <location>
        <begin position="144"/>
        <end position="163"/>
    </location>
</feature>
<feature type="compositionally biased region" description="Basic and acidic residues" evidence="1">
    <location>
        <begin position="207"/>
        <end position="223"/>
    </location>
</feature>
<feature type="compositionally biased region" description="Low complexity" evidence="1">
    <location>
        <begin position="245"/>
        <end position="259"/>
    </location>
</feature>
<name>A0A1U7NIK4_9FIRM</name>
<evidence type="ECO:0000313" key="3">
    <source>
        <dbReference type="EMBL" id="OLU42326.1"/>
    </source>
</evidence>
<keyword evidence="2" id="KW-0732">Signal</keyword>
<dbReference type="GeneID" id="82201976"/>
<feature type="compositionally biased region" description="Polar residues" evidence="1">
    <location>
        <begin position="179"/>
        <end position="200"/>
    </location>
</feature>
<evidence type="ECO:0000256" key="2">
    <source>
        <dbReference type="SAM" id="SignalP"/>
    </source>
</evidence>
<evidence type="ECO:0000256" key="1">
    <source>
        <dbReference type="SAM" id="MobiDB-lite"/>
    </source>
</evidence>
<reference evidence="3 4" key="1">
    <citation type="submission" date="2016-11" db="EMBL/GenBank/DDBJ databases">
        <title>Description of two novel members of the family Erysipelotrichaceae: Ileibacterium lipovorans gen. nov., sp. nov. and Dubosiella newyorkensis, gen. nov., sp. nov.</title>
        <authorList>
            <person name="Cox L.M."/>
            <person name="Sohn J."/>
            <person name="Tyrrell K.L."/>
            <person name="Citron D.M."/>
            <person name="Lawson P.A."/>
            <person name="Patel N.B."/>
            <person name="Iizumi T."/>
            <person name="Perez-Perez G.I."/>
            <person name="Goldstein E.J."/>
            <person name="Blaser M.J."/>
        </authorList>
    </citation>
    <scope>NUCLEOTIDE SEQUENCE [LARGE SCALE GENOMIC DNA]</scope>
    <source>
        <strain evidence="3 4">NYU-BL-A3</strain>
    </source>
</reference>
<evidence type="ECO:0000313" key="4">
    <source>
        <dbReference type="Proteomes" id="UP000186341"/>
    </source>
</evidence>
<dbReference type="EMBL" id="MPJW01000061">
    <property type="protein sequence ID" value="OLU42326.1"/>
    <property type="molecule type" value="Genomic_DNA"/>
</dbReference>
<feature type="compositionally biased region" description="Polar residues" evidence="1">
    <location>
        <begin position="274"/>
        <end position="284"/>
    </location>
</feature>
<comment type="caution">
    <text evidence="3">The sequence shown here is derived from an EMBL/GenBank/DDBJ whole genome shotgun (WGS) entry which is preliminary data.</text>
</comment>
<feature type="chain" id="PRO_5012256637" evidence="2">
    <location>
        <begin position="24"/>
        <end position="700"/>
    </location>
</feature>
<feature type="compositionally biased region" description="Polar residues" evidence="1">
    <location>
        <begin position="224"/>
        <end position="237"/>
    </location>
</feature>
<feature type="region of interest" description="Disordered" evidence="1">
    <location>
        <begin position="420"/>
        <end position="500"/>
    </location>
</feature>
<dbReference type="RefSeq" id="WP_075817856.1">
    <property type="nucleotide sequence ID" value="NZ_CAJUTZ010000048.1"/>
</dbReference>
<proteinExistence type="predicted"/>